<dbReference type="EMBL" id="MT143034">
    <property type="protein sequence ID" value="QJA92060.1"/>
    <property type="molecule type" value="Genomic_DNA"/>
</dbReference>
<accession>A0A6M3LBG2</accession>
<gene>
    <name evidence="1" type="ORF">MM415B03199_0010</name>
</gene>
<proteinExistence type="predicted"/>
<name>A0A6M3LBG2_9ZZZZ</name>
<sequence length="82" mass="9198">MATKICENCGKGELEIIETRPGHVIRRGFTGRKGPQYYKGTVKFLTEDCPSCGARRGKRRESHERKIARLKAAGIPLIIRSV</sequence>
<organism evidence="1">
    <name type="scientific">viral metagenome</name>
    <dbReference type="NCBI Taxonomy" id="1070528"/>
    <lineage>
        <taxon>unclassified sequences</taxon>
        <taxon>metagenomes</taxon>
        <taxon>organismal metagenomes</taxon>
    </lineage>
</organism>
<dbReference type="AlphaFoldDB" id="A0A6M3LBG2"/>
<reference evidence="1" key="1">
    <citation type="submission" date="2020-03" db="EMBL/GenBank/DDBJ databases">
        <title>The deep terrestrial virosphere.</title>
        <authorList>
            <person name="Holmfeldt K."/>
            <person name="Nilsson E."/>
            <person name="Simone D."/>
            <person name="Lopez-Fernandez M."/>
            <person name="Wu X."/>
            <person name="de Brujin I."/>
            <person name="Lundin D."/>
            <person name="Andersson A."/>
            <person name="Bertilsson S."/>
            <person name="Dopson M."/>
        </authorList>
    </citation>
    <scope>NUCLEOTIDE SEQUENCE</scope>
    <source>
        <strain evidence="1">MM415B03199</strain>
    </source>
</reference>
<protein>
    <submittedName>
        <fullName evidence="1">Uncharacterized protein</fullName>
    </submittedName>
</protein>
<evidence type="ECO:0000313" key="1">
    <source>
        <dbReference type="EMBL" id="QJA92060.1"/>
    </source>
</evidence>